<dbReference type="Proteomes" id="UP000709295">
    <property type="component" value="Unassembled WGS sequence"/>
</dbReference>
<evidence type="ECO:0000313" key="2">
    <source>
        <dbReference type="Proteomes" id="UP000709295"/>
    </source>
</evidence>
<accession>A0A8J5MDD4</accession>
<reference evidence="1" key="1">
    <citation type="submission" date="2021-01" db="EMBL/GenBank/DDBJ databases">
        <title>Phytophthora aleatoria, a newly-described species from Pinus radiata is distinct from Phytophthora cactorum isolates based on comparative genomics.</title>
        <authorList>
            <person name="Mcdougal R."/>
            <person name="Panda P."/>
            <person name="Williams N."/>
            <person name="Studholme D.J."/>
        </authorList>
    </citation>
    <scope>NUCLEOTIDE SEQUENCE</scope>
    <source>
        <strain evidence="1">NZFS 4037</strain>
    </source>
</reference>
<proteinExistence type="predicted"/>
<evidence type="ECO:0000313" key="1">
    <source>
        <dbReference type="EMBL" id="KAG6949513.1"/>
    </source>
</evidence>
<name>A0A8J5MDD4_9STRA</name>
<gene>
    <name evidence="1" type="ORF">JG688_00014584</name>
</gene>
<organism evidence="1 2">
    <name type="scientific">Phytophthora aleatoria</name>
    <dbReference type="NCBI Taxonomy" id="2496075"/>
    <lineage>
        <taxon>Eukaryota</taxon>
        <taxon>Sar</taxon>
        <taxon>Stramenopiles</taxon>
        <taxon>Oomycota</taxon>
        <taxon>Peronosporomycetes</taxon>
        <taxon>Peronosporales</taxon>
        <taxon>Peronosporaceae</taxon>
        <taxon>Phytophthora</taxon>
    </lineage>
</organism>
<dbReference type="EMBL" id="JAENGY010001412">
    <property type="protein sequence ID" value="KAG6949513.1"/>
    <property type="molecule type" value="Genomic_DNA"/>
</dbReference>
<sequence length="87" mass="10143">MDLAWQVEAVKNIVIGEKTMKMYTRGISPINYALHCSNDFEGFLRSLTNKSGSKPGRSVYDFMRSSWFHMYVHVVDRTCACSHYKYH</sequence>
<keyword evidence="2" id="KW-1185">Reference proteome</keyword>
<comment type="caution">
    <text evidence="1">The sequence shown here is derived from an EMBL/GenBank/DDBJ whole genome shotgun (WGS) entry which is preliminary data.</text>
</comment>
<protein>
    <submittedName>
        <fullName evidence="1">Uncharacterized protein</fullName>
    </submittedName>
</protein>
<dbReference type="AlphaFoldDB" id="A0A8J5MDD4"/>